<sequence>MKLQIIQPEIDSQSEIFNNPTGKQLLEIYEGYYPTIGFNQPWVGYAILDQDKLVGSCGFTGKPQEGKVELAYWTFEEFEGKGIASFACKSLIEIALEENPEITIIAKTAPEKNASTRILEKNDFVFTEIIQDHEIGDAWLWTKAP</sequence>
<dbReference type="InterPro" id="IPR051531">
    <property type="entry name" value="N-acetyltransferase"/>
</dbReference>
<dbReference type="GO" id="GO:0016747">
    <property type="term" value="F:acyltransferase activity, transferring groups other than amino-acyl groups"/>
    <property type="evidence" value="ECO:0007669"/>
    <property type="project" value="InterPro"/>
</dbReference>
<keyword evidence="3" id="KW-1185">Reference proteome</keyword>
<dbReference type="OrthoDB" id="9811523at2"/>
<dbReference type="EMBL" id="FRXN01000001">
    <property type="protein sequence ID" value="SHO60819.1"/>
    <property type="molecule type" value="Genomic_DNA"/>
</dbReference>
<proteinExistence type="predicted"/>
<dbReference type="PANTHER" id="PTHR43792">
    <property type="entry name" value="GNAT FAMILY, PUTATIVE (AFU_ORTHOLOGUE AFUA_3G00765)-RELATED-RELATED"/>
    <property type="match status" value="1"/>
</dbReference>
<dbReference type="STRING" id="1073327.SAMN04488108_1049"/>
<name>A0A1M7Z7H9_9BACT</name>
<dbReference type="InterPro" id="IPR016181">
    <property type="entry name" value="Acyl_CoA_acyltransferase"/>
</dbReference>
<protein>
    <submittedName>
        <fullName evidence="2">Acetyltransferase (GNAT) domain-containing protein</fullName>
    </submittedName>
</protein>
<dbReference type="RefSeq" id="WP_073570662.1">
    <property type="nucleotide sequence ID" value="NZ_FRXN01000001.1"/>
</dbReference>
<dbReference type="Gene3D" id="3.40.630.30">
    <property type="match status" value="1"/>
</dbReference>
<accession>A0A1M7Z7H9</accession>
<reference evidence="3" key="1">
    <citation type="submission" date="2016-12" db="EMBL/GenBank/DDBJ databases">
        <authorList>
            <person name="Varghese N."/>
            <person name="Submissions S."/>
        </authorList>
    </citation>
    <scope>NUCLEOTIDE SEQUENCE [LARGE SCALE GENOMIC DNA]</scope>
    <source>
        <strain evidence="3">DSM 25035</strain>
    </source>
</reference>
<feature type="domain" description="N-acetyltransferase" evidence="1">
    <location>
        <begin position="1"/>
        <end position="145"/>
    </location>
</feature>
<evidence type="ECO:0000259" key="1">
    <source>
        <dbReference type="PROSITE" id="PS51186"/>
    </source>
</evidence>
<dbReference type="CDD" id="cd04301">
    <property type="entry name" value="NAT_SF"/>
    <property type="match status" value="1"/>
</dbReference>
<dbReference type="Proteomes" id="UP000184609">
    <property type="component" value="Unassembled WGS sequence"/>
</dbReference>
<dbReference type="SUPFAM" id="SSF55729">
    <property type="entry name" value="Acyl-CoA N-acyltransferases (Nat)"/>
    <property type="match status" value="1"/>
</dbReference>
<dbReference type="AlphaFoldDB" id="A0A1M7Z7H9"/>
<evidence type="ECO:0000313" key="3">
    <source>
        <dbReference type="Proteomes" id="UP000184609"/>
    </source>
</evidence>
<dbReference type="InterPro" id="IPR000182">
    <property type="entry name" value="GNAT_dom"/>
</dbReference>
<dbReference type="PROSITE" id="PS51186">
    <property type="entry name" value="GNAT"/>
    <property type="match status" value="1"/>
</dbReference>
<evidence type="ECO:0000313" key="2">
    <source>
        <dbReference type="EMBL" id="SHO60819.1"/>
    </source>
</evidence>
<dbReference type="PANTHER" id="PTHR43792:SF13">
    <property type="entry name" value="ACETYLTRANSFERASE"/>
    <property type="match status" value="1"/>
</dbReference>
<gene>
    <name evidence="2" type="ORF">SAMN04488108_1049</name>
</gene>
<organism evidence="2 3">
    <name type="scientific">Algoriphagus zhangzhouensis</name>
    <dbReference type="NCBI Taxonomy" id="1073327"/>
    <lineage>
        <taxon>Bacteria</taxon>
        <taxon>Pseudomonadati</taxon>
        <taxon>Bacteroidota</taxon>
        <taxon>Cytophagia</taxon>
        <taxon>Cytophagales</taxon>
        <taxon>Cyclobacteriaceae</taxon>
        <taxon>Algoriphagus</taxon>
    </lineage>
</organism>
<keyword evidence="2" id="KW-0808">Transferase</keyword>
<dbReference type="Pfam" id="PF13302">
    <property type="entry name" value="Acetyltransf_3"/>
    <property type="match status" value="1"/>
</dbReference>